<sequence length="241" mass="25898">MLAELQAIVGDDLLGLYLYGSSVAGGLRPASDVDLLGVTRTSLHRSSRARLAGRIRAISGSRGNGRSLELTVVVQSQVTPWRYPPTADFVYGDWLGDSFAEPTVTGPAATPNLAIEITQVLGAGHVVAGPSASELLDPVPPGDVARACRDCIPGLLADLDGDERNVILTCARIWCTLESGEIRSKDQAADWALPRLSADLRPVLQHARDLYLTTTYEDETWPSGMRGQSRELVERIVAQLP</sequence>
<dbReference type="GO" id="GO:0046677">
    <property type="term" value="P:response to antibiotic"/>
    <property type="evidence" value="ECO:0007669"/>
    <property type="project" value="UniProtKB-KW"/>
</dbReference>
<accession>A0A7Y6A5W8</accession>
<dbReference type="InterPro" id="IPR025184">
    <property type="entry name" value="AadA_C"/>
</dbReference>
<keyword evidence="1" id="KW-0808">Transferase</keyword>
<dbReference type="SUPFAM" id="SSF81301">
    <property type="entry name" value="Nucleotidyltransferase"/>
    <property type="match status" value="1"/>
</dbReference>
<proteinExistence type="predicted"/>
<dbReference type="InterPro" id="IPR043519">
    <property type="entry name" value="NT_sf"/>
</dbReference>
<dbReference type="AlphaFoldDB" id="A0A7Y6A5W8"/>
<evidence type="ECO:0000313" key="6">
    <source>
        <dbReference type="Proteomes" id="UP000565724"/>
    </source>
</evidence>
<dbReference type="CDD" id="cd05403">
    <property type="entry name" value="NT_KNTase_like"/>
    <property type="match status" value="1"/>
</dbReference>
<reference evidence="5 6" key="1">
    <citation type="submission" date="2020-05" db="EMBL/GenBank/DDBJ databases">
        <title>Genome Sequencing of Type Strains.</title>
        <authorList>
            <person name="Lemaire J.F."/>
            <person name="Inderbitzin P."/>
            <person name="Gregorio O.A."/>
            <person name="Collins S.B."/>
            <person name="Wespe N."/>
            <person name="Knight-Connoni V."/>
        </authorList>
    </citation>
    <scope>NUCLEOTIDE SEQUENCE [LARGE SCALE GENOMIC DNA]</scope>
    <source>
        <strain evidence="5 6">ATCC 25174</strain>
    </source>
</reference>
<evidence type="ECO:0000313" key="5">
    <source>
        <dbReference type="EMBL" id="NUU19470.1"/>
    </source>
</evidence>
<dbReference type="Gene3D" id="3.30.460.10">
    <property type="entry name" value="Beta Polymerase, domain 2"/>
    <property type="match status" value="1"/>
</dbReference>
<dbReference type="InterPro" id="IPR024172">
    <property type="entry name" value="AadA/Aad9"/>
</dbReference>
<organism evidence="5 6">
    <name type="scientific">Cellulomonas humilata</name>
    <dbReference type="NCBI Taxonomy" id="144055"/>
    <lineage>
        <taxon>Bacteria</taxon>
        <taxon>Bacillati</taxon>
        <taxon>Actinomycetota</taxon>
        <taxon>Actinomycetes</taxon>
        <taxon>Micrococcales</taxon>
        <taxon>Cellulomonadaceae</taxon>
        <taxon>Cellulomonas</taxon>
    </lineage>
</organism>
<protein>
    <submittedName>
        <fullName evidence="5">DUF4111 domain-containing protein</fullName>
    </submittedName>
</protein>
<gene>
    <name evidence="5" type="ORF">HP550_19655</name>
</gene>
<keyword evidence="6" id="KW-1185">Reference proteome</keyword>
<dbReference type="PIRSF" id="PIRSF000819">
    <property type="entry name" value="Streptomycin_3-adenylyltransf"/>
    <property type="match status" value="1"/>
</dbReference>
<dbReference type="GO" id="GO:0070566">
    <property type="term" value="F:adenylyltransferase activity"/>
    <property type="evidence" value="ECO:0007669"/>
    <property type="project" value="InterPro"/>
</dbReference>
<comment type="caution">
    <text evidence="5">The sequence shown here is derived from an EMBL/GenBank/DDBJ whole genome shotgun (WGS) entry which is preliminary data.</text>
</comment>
<dbReference type="Proteomes" id="UP000565724">
    <property type="component" value="Unassembled WGS sequence"/>
</dbReference>
<name>A0A7Y6A5W8_9CELL</name>
<dbReference type="Pfam" id="PF13427">
    <property type="entry name" value="AadA_C"/>
    <property type="match status" value="1"/>
</dbReference>
<keyword evidence="2" id="KW-0046">Antibiotic resistance</keyword>
<comment type="catalytic activity">
    <reaction evidence="3">
        <text>spectinomycin + ATP = 9-O-adenylylspectinomycin + diphosphate</text>
        <dbReference type="Rhea" id="RHEA:63228"/>
        <dbReference type="ChEBI" id="CHEBI:30616"/>
        <dbReference type="ChEBI" id="CHEBI:33019"/>
        <dbReference type="ChEBI" id="CHEBI:146260"/>
        <dbReference type="ChEBI" id="CHEBI:146261"/>
    </reaction>
</comment>
<evidence type="ECO:0000259" key="4">
    <source>
        <dbReference type="Pfam" id="PF13427"/>
    </source>
</evidence>
<dbReference type="EMBL" id="JABMCI010000070">
    <property type="protein sequence ID" value="NUU19470.1"/>
    <property type="molecule type" value="Genomic_DNA"/>
</dbReference>
<evidence type="ECO:0000256" key="2">
    <source>
        <dbReference type="ARBA" id="ARBA00023251"/>
    </source>
</evidence>
<evidence type="ECO:0000256" key="3">
    <source>
        <dbReference type="ARBA" id="ARBA00047831"/>
    </source>
</evidence>
<evidence type="ECO:0000256" key="1">
    <source>
        <dbReference type="ARBA" id="ARBA00022679"/>
    </source>
</evidence>
<feature type="domain" description="Adenylyltransferase AadA C-terminal" evidence="4">
    <location>
        <begin position="134"/>
        <end position="220"/>
    </location>
</feature>